<keyword evidence="1" id="KW-0472">Membrane</keyword>
<evidence type="ECO:0008006" key="4">
    <source>
        <dbReference type="Google" id="ProtNLM"/>
    </source>
</evidence>
<accession>A0A371JMJ0</accession>
<dbReference type="Pfam" id="PF16357">
    <property type="entry name" value="PepSY_TM_like_2"/>
    <property type="match status" value="1"/>
</dbReference>
<feature type="transmembrane region" description="Helical" evidence="1">
    <location>
        <begin position="165"/>
        <end position="182"/>
    </location>
</feature>
<evidence type="ECO:0000256" key="1">
    <source>
        <dbReference type="SAM" id="Phobius"/>
    </source>
</evidence>
<proteinExistence type="predicted"/>
<dbReference type="PANTHER" id="PTHR40115">
    <property type="entry name" value="INNER MEMBRANE PROTEIN WITH PEPSY TM HELIX"/>
    <property type="match status" value="1"/>
</dbReference>
<evidence type="ECO:0000313" key="2">
    <source>
        <dbReference type="EMBL" id="RDY58325.1"/>
    </source>
</evidence>
<dbReference type="AlphaFoldDB" id="A0A371JMJ0"/>
<dbReference type="InterPro" id="IPR032307">
    <property type="entry name" value="PepSY_TM-like_2"/>
</dbReference>
<comment type="caution">
    <text evidence="2">The sequence shown here is derived from an EMBL/GenBank/DDBJ whole genome shotgun (WGS) entry which is preliminary data.</text>
</comment>
<dbReference type="OrthoDB" id="9787788at2"/>
<feature type="transmembrane region" description="Helical" evidence="1">
    <location>
        <begin position="132"/>
        <end position="153"/>
    </location>
</feature>
<dbReference type="Proteomes" id="UP000261828">
    <property type="component" value="Unassembled WGS sequence"/>
</dbReference>
<sequence>MKWNNRNIHRDIAYFYIGLIIAFSFSGIILNHRQDWYPMDYAYESEEVQIALPDNPKSLDSEEFIRSIAEKWDLQDKYDGHRIRGEELRVSFKRNITLDININSGKGFLEYKRKVPLLGHTMFLHKSTNNFWIWYSDIFGAAMLLIAFTGLFITKGKNSFRKRGWKLALTGVLFPILFLILFA</sequence>
<protein>
    <recommendedName>
        <fullName evidence="4">Peptidase</fullName>
    </recommendedName>
</protein>
<keyword evidence="1" id="KW-1133">Transmembrane helix</keyword>
<dbReference type="EMBL" id="QTJX01000004">
    <property type="protein sequence ID" value="RDY58325.1"/>
    <property type="molecule type" value="Genomic_DNA"/>
</dbReference>
<organism evidence="2 3">
    <name type="scientific">Flagellimonas nanhaiensis</name>
    <dbReference type="NCBI Taxonomy" id="2292706"/>
    <lineage>
        <taxon>Bacteria</taxon>
        <taxon>Pseudomonadati</taxon>
        <taxon>Bacteroidota</taxon>
        <taxon>Flavobacteriia</taxon>
        <taxon>Flavobacteriales</taxon>
        <taxon>Flavobacteriaceae</taxon>
        <taxon>Flagellimonas</taxon>
    </lineage>
</organism>
<gene>
    <name evidence="2" type="ORF">DX873_15035</name>
</gene>
<reference evidence="2 3" key="1">
    <citation type="submission" date="2018-08" db="EMBL/GenBank/DDBJ databases">
        <title>Muricauda nanhaiensis sp. nov., isolated from seawater of the South China Sea.</title>
        <authorList>
            <person name="Dang Y."/>
        </authorList>
    </citation>
    <scope>NUCLEOTIDE SEQUENCE [LARGE SCALE GENOMIC DNA]</scope>
    <source>
        <strain evidence="2 3">SM1704</strain>
    </source>
</reference>
<evidence type="ECO:0000313" key="3">
    <source>
        <dbReference type="Proteomes" id="UP000261828"/>
    </source>
</evidence>
<dbReference type="PANTHER" id="PTHR40115:SF1">
    <property type="entry name" value="INNER MEMBRANE PROTEIN WITH PEPSY TM HELIX"/>
    <property type="match status" value="1"/>
</dbReference>
<dbReference type="RefSeq" id="WP_116185327.1">
    <property type="nucleotide sequence ID" value="NZ_QTJX01000004.1"/>
</dbReference>
<name>A0A371JMJ0_9FLAO</name>
<keyword evidence="3" id="KW-1185">Reference proteome</keyword>
<feature type="transmembrane region" description="Helical" evidence="1">
    <location>
        <begin position="12"/>
        <end position="30"/>
    </location>
</feature>
<keyword evidence="1" id="KW-0812">Transmembrane</keyword>